<organism evidence="1 2">
    <name type="scientific">Porites evermanni</name>
    <dbReference type="NCBI Taxonomy" id="104178"/>
    <lineage>
        <taxon>Eukaryota</taxon>
        <taxon>Metazoa</taxon>
        <taxon>Cnidaria</taxon>
        <taxon>Anthozoa</taxon>
        <taxon>Hexacorallia</taxon>
        <taxon>Scleractinia</taxon>
        <taxon>Fungiina</taxon>
        <taxon>Poritidae</taxon>
        <taxon>Porites</taxon>
    </lineage>
</organism>
<proteinExistence type="predicted"/>
<dbReference type="Proteomes" id="UP001159427">
    <property type="component" value="Unassembled WGS sequence"/>
</dbReference>
<name>A0ABN8S3S2_9CNID</name>
<sequence>MREAMDLVHCLVPEDFKISLSCLYTYAMNYNQGTAQAKRHHHGTNVNAKISLHTAPSTGEIKRPVNAHWTTSYVNFLCDVAHQNSDSYLLDSKDAKCIVVGDIPPVLKPGQVWKREVYPDHTFDQSRNNAVTPVSHLFVETKITAPPPLSEGCFSIPDTSASILVTRTWNAMAIVNLSFYELETVLRVFNDIFLLMSHSESTEFSKNLKTGQLKEVFAFVVDNGPSEAPANLQVQMLLVWLLKFLNLDKATQRSFAEYLSKRSFVERMHAVEKYFFFQTWSVQGHKIHKHVDTSSFQHKENMEAMAEDVVNSLKGSTFGGKAIYPLTGSGDSGV</sequence>
<keyword evidence="2" id="KW-1185">Reference proteome</keyword>
<reference evidence="1 2" key="1">
    <citation type="submission" date="2022-05" db="EMBL/GenBank/DDBJ databases">
        <authorList>
            <consortium name="Genoscope - CEA"/>
            <person name="William W."/>
        </authorList>
    </citation>
    <scope>NUCLEOTIDE SEQUENCE [LARGE SCALE GENOMIC DNA]</scope>
</reference>
<protein>
    <submittedName>
        <fullName evidence="1">Uncharacterized protein</fullName>
    </submittedName>
</protein>
<dbReference type="EMBL" id="CALNXI010002191">
    <property type="protein sequence ID" value="CAH3184399.1"/>
    <property type="molecule type" value="Genomic_DNA"/>
</dbReference>
<accession>A0ABN8S3S2</accession>
<evidence type="ECO:0000313" key="2">
    <source>
        <dbReference type="Proteomes" id="UP001159427"/>
    </source>
</evidence>
<gene>
    <name evidence="1" type="ORF">PEVE_00015442</name>
</gene>
<comment type="caution">
    <text evidence="1">The sequence shown here is derived from an EMBL/GenBank/DDBJ whole genome shotgun (WGS) entry which is preliminary data.</text>
</comment>
<evidence type="ECO:0000313" key="1">
    <source>
        <dbReference type="EMBL" id="CAH3184399.1"/>
    </source>
</evidence>